<evidence type="ECO:0000256" key="2">
    <source>
        <dbReference type="ARBA" id="ARBA00022679"/>
    </source>
</evidence>
<keyword evidence="5" id="KW-1185">Reference proteome</keyword>
<dbReference type="eggNOG" id="COG2326">
    <property type="taxonomic scope" value="Bacteria"/>
</dbReference>
<dbReference type="NCBIfam" id="TIGR03709">
    <property type="entry name" value="PPK2_rel_1"/>
    <property type="match status" value="1"/>
</dbReference>
<dbReference type="PANTHER" id="PTHR34383:SF3">
    <property type="entry name" value="POLYPHOSPHATE:AMP PHOSPHOTRANSFERASE"/>
    <property type="match status" value="1"/>
</dbReference>
<dbReference type="Gene3D" id="3.40.50.300">
    <property type="entry name" value="P-loop containing nucleotide triphosphate hydrolases"/>
    <property type="match status" value="1"/>
</dbReference>
<keyword evidence="3" id="KW-0418">Kinase</keyword>
<protein>
    <submittedName>
        <fullName evidence="4">Polyphosphate--nucleotide phosphotransferase</fullName>
    </submittedName>
</protein>
<dbReference type="SUPFAM" id="SSF52540">
    <property type="entry name" value="P-loop containing nucleoside triphosphate hydrolases"/>
    <property type="match status" value="1"/>
</dbReference>
<accession>A0A1D8UQF7</accession>
<dbReference type="STRING" id="153496.A0U89_00595"/>
<dbReference type="InterPro" id="IPR022300">
    <property type="entry name" value="PPK2-rel_1"/>
</dbReference>
<dbReference type="RefSeq" id="WP_070401733.1">
    <property type="nucleotide sequence ID" value="NZ_BJVW01000004.1"/>
</dbReference>
<dbReference type="Proteomes" id="UP000179145">
    <property type="component" value="Chromosome"/>
</dbReference>
<organism evidence="4 5">
    <name type="scientific">Kozakia baliensis</name>
    <dbReference type="NCBI Taxonomy" id="153496"/>
    <lineage>
        <taxon>Bacteria</taxon>
        <taxon>Pseudomonadati</taxon>
        <taxon>Pseudomonadota</taxon>
        <taxon>Alphaproteobacteria</taxon>
        <taxon>Acetobacterales</taxon>
        <taxon>Acetobacteraceae</taxon>
        <taxon>Kozakia</taxon>
    </lineage>
</organism>
<name>A0A1D8UQF7_9PROT</name>
<dbReference type="InterPro" id="IPR027417">
    <property type="entry name" value="P-loop_NTPase"/>
</dbReference>
<evidence type="ECO:0000256" key="3">
    <source>
        <dbReference type="ARBA" id="ARBA00022777"/>
    </source>
</evidence>
<dbReference type="KEGG" id="kba:A0U89_00595"/>
<proteinExistence type="inferred from homology"/>
<dbReference type="OrthoDB" id="9775224at2"/>
<comment type="similarity">
    <text evidence="1">Belongs to the polyphosphate kinase 2 (PPK2) family. Class I subfamily.</text>
</comment>
<dbReference type="InterPro" id="IPR022488">
    <property type="entry name" value="PPK2-related"/>
</dbReference>
<dbReference type="PANTHER" id="PTHR34383">
    <property type="entry name" value="POLYPHOSPHATE:AMP PHOSPHOTRANSFERASE-RELATED"/>
    <property type="match status" value="1"/>
</dbReference>
<dbReference type="EMBL" id="CP014674">
    <property type="protein sequence ID" value="AOX15874.1"/>
    <property type="molecule type" value="Genomic_DNA"/>
</dbReference>
<dbReference type="GO" id="GO:0008976">
    <property type="term" value="F:polyphosphate kinase activity"/>
    <property type="evidence" value="ECO:0007669"/>
    <property type="project" value="InterPro"/>
</dbReference>
<dbReference type="InterPro" id="IPR016898">
    <property type="entry name" value="Polyphosphate_phosphotransfera"/>
</dbReference>
<dbReference type="GO" id="GO:0006797">
    <property type="term" value="P:polyphosphate metabolic process"/>
    <property type="evidence" value="ECO:0007669"/>
    <property type="project" value="InterPro"/>
</dbReference>
<dbReference type="Pfam" id="PF03976">
    <property type="entry name" value="PPK2"/>
    <property type="match status" value="1"/>
</dbReference>
<evidence type="ECO:0000313" key="4">
    <source>
        <dbReference type="EMBL" id="AOX15874.1"/>
    </source>
</evidence>
<sequence>MKEIAPADLSKRFRVEDGEEFRLSSIDPGDRCGLNKAEAKAILRARREHLAALQERLAADKSRSVLVVLQGMDAAGKDSMIRHVMSGMNPQGVKVTSFKTPSEIEREHDFLWRVHAAVPNRGQVGVFNRSHYEDVLISRVHADKLDANGLEGDPKGSQFWEDRLKDIRHFESYLARQGMAIVKIFLYLSPDRQRQRLLRRLQRPEKRWKFDRSDILERQFWPSYQRAYEEAIRTTAQPEAPWFVVPSDHKWLSRIVVMETLIETLEALNPEPPPPSPAVLRNLENLEAELRSSEVPAS</sequence>
<reference evidence="4 5" key="1">
    <citation type="journal article" date="2016" name="Microb. Cell Fact.">
        <title>Dissection of exopolysaccharide biosynthesis in Kozakia baliensis.</title>
        <authorList>
            <person name="Brandt J.U."/>
            <person name="Jakob F."/>
            <person name="Behr J."/>
            <person name="Geissler A.J."/>
            <person name="Vogel R.F."/>
        </authorList>
    </citation>
    <scope>NUCLEOTIDE SEQUENCE [LARGE SCALE GENOMIC DNA]</scope>
    <source>
        <strain evidence="4 5">DSM 14400</strain>
    </source>
</reference>
<evidence type="ECO:0000313" key="5">
    <source>
        <dbReference type="Proteomes" id="UP000179145"/>
    </source>
</evidence>
<keyword evidence="2 4" id="KW-0808">Transferase</keyword>
<evidence type="ECO:0000256" key="1">
    <source>
        <dbReference type="ARBA" id="ARBA00009924"/>
    </source>
</evidence>
<dbReference type="PIRSF" id="PIRSF028756">
    <property type="entry name" value="PPK2_prd"/>
    <property type="match status" value="1"/>
</dbReference>
<dbReference type="AlphaFoldDB" id="A0A1D8UQF7"/>
<gene>
    <name evidence="4" type="ORF">A0U89_00595</name>
</gene>